<gene>
    <name evidence="1" type="ORF">I551_8388</name>
</gene>
<reference evidence="1 2" key="1">
    <citation type="submission" date="2014-01" db="EMBL/GenBank/DDBJ databases">
        <authorList>
            <person name="Dobos K."/>
            <person name="Lenaerts A."/>
            <person name="Ordway D."/>
            <person name="DeGroote M.A."/>
            <person name="Parker T."/>
            <person name="Sizemore C."/>
            <person name="Tallon L.J."/>
            <person name="Sadzewicz L.K."/>
            <person name="Sengamalay N."/>
            <person name="Fraser C.M."/>
            <person name="Hine E."/>
            <person name="Shefchek K.A."/>
            <person name="Das S.P."/>
            <person name="Tettelin H."/>
        </authorList>
    </citation>
    <scope>NUCLEOTIDE SEQUENCE [LARGE SCALE GENOMIC DNA]</scope>
    <source>
        <strain evidence="1 2">Harvey</strain>
    </source>
</reference>
<evidence type="ECO:0008006" key="3">
    <source>
        <dbReference type="Google" id="ProtNLM"/>
    </source>
</evidence>
<dbReference type="Proteomes" id="UP000020681">
    <property type="component" value="Unassembled WGS sequence"/>
</dbReference>
<evidence type="ECO:0000313" key="2">
    <source>
        <dbReference type="Proteomes" id="UP000020681"/>
    </source>
</evidence>
<comment type="caution">
    <text evidence="1">The sequence shown here is derived from an EMBL/GenBank/DDBJ whole genome shotgun (WGS) entry which is preliminary data.</text>
</comment>
<keyword evidence="2" id="KW-1185">Reference proteome</keyword>
<organism evidence="1 2">
    <name type="scientific">Mycobacterium ulcerans str. Harvey</name>
    <dbReference type="NCBI Taxonomy" id="1299332"/>
    <lineage>
        <taxon>Bacteria</taxon>
        <taxon>Bacillati</taxon>
        <taxon>Actinomycetota</taxon>
        <taxon>Actinomycetes</taxon>
        <taxon>Mycobacteriales</taxon>
        <taxon>Mycobacteriaceae</taxon>
        <taxon>Mycobacterium</taxon>
        <taxon>Mycobacterium ulcerans group</taxon>
    </lineage>
</organism>
<proteinExistence type="predicted"/>
<sequence length="61" mass="5833">MLDVLNAPAQALFGRPLIGDGAGGAPGQSGGDGGLLYGNGGNGATAEWARPAALAGRGVDR</sequence>
<protein>
    <recommendedName>
        <fullName evidence="3">PE-PGRS family domain protein</fullName>
    </recommendedName>
</protein>
<accession>A0ABP3A0G9</accession>
<evidence type="ECO:0000313" key="1">
    <source>
        <dbReference type="EMBL" id="EUA85147.1"/>
    </source>
</evidence>
<name>A0ABP3A0G9_MYCUL</name>
<dbReference type="EMBL" id="JAOL01000207">
    <property type="protein sequence ID" value="EUA85147.1"/>
    <property type="molecule type" value="Genomic_DNA"/>
</dbReference>